<keyword evidence="2" id="KW-0472">Membrane</keyword>
<accession>A0A914HNF7</accession>
<dbReference type="WBParaSite" id="Gr19_v10_g2916.t1">
    <property type="protein sequence ID" value="Gr19_v10_g2916.t1"/>
    <property type="gene ID" value="Gr19_v10_g2916"/>
</dbReference>
<proteinExistence type="predicted"/>
<dbReference type="InterPro" id="IPR050618">
    <property type="entry name" value="Ubq-SigPath_Reg"/>
</dbReference>
<dbReference type="SMART" id="SM00449">
    <property type="entry name" value="SPRY"/>
    <property type="match status" value="1"/>
</dbReference>
<keyword evidence="2" id="KW-0812">Transmembrane</keyword>
<organism evidence="4 5">
    <name type="scientific">Globodera rostochiensis</name>
    <name type="common">Golden nematode worm</name>
    <name type="synonym">Heterodera rostochiensis</name>
    <dbReference type="NCBI Taxonomy" id="31243"/>
    <lineage>
        <taxon>Eukaryota</taxon>
        <taxon>Metazoa</taxon>
        <taxon>Ecdysozoa</taxon>
        <taxon>Nematoda</taxon>
        <taxon>Chromadorea</taxon>
        <taxon>Rhabditida</taxon>
        <taxon>Tylenchina</taxon>
        <taxon>Tylenchomorpha</taxon>
        <taxon>Tylenchoidea</taxon>
        <taxon>Heteroderidae</taxon>
        <taxon>Heteroderinae</taxon>
        <taxon>Globodera</taxon>
    </lineage>
</organism>
<dbReference type="CDD" id="cd12885">
    <property type="entry name" value="SPRY_RanBP_like"/>
    <property type="match status" value="1"/>
</dbReference>
<dbReference type="PROSITE" id="PS50188">
    <property type="entry name" value="B302_SPRY"/>
    <property type="match status" value="1"/>
</dbReference>
<keyword evidence="1" id="KW-0175">Coiled coil</keyword>
<evidence type="ECO:0000256" key="2">
    <source>
        <dbReference type="SAM" id="Phobius"/>
    </source>
</evidence>
<feature type="coiled-coil region" evidence="1">
    <location>
        <begin position="93"/>
        <end position="198"/>
    </location>
</feature>
<reference evidence="5" key="1">
    <citation type="submission" date="2022-11" db="UniProtKB">
        <authorList>
            <consortium name="WormBaseParasite"/>
        </authorList>
    </citation>
    <scope>IDENTIFICATION</scope>
</reference>
<dbReference type="InterPro" id="IPR001870">
    <property type="entry name" value="B30.2/SPRY"/>
</dbReference>
<dbReference type="InterPro" id="IPR013320">
    <property type="entry name" value="ConA-like_dom_sf"/>
</dbReference>
<evidence type="ECO:0000313" key="5">
    <source>
        <dbReference type="WBParaSite" id="Gr19_v10_g2916.t1"/>
    </source>
</evidence>
<dbReference type="SUPFAM" id="SSF49899">
    <property type="entry name" value="Concanavalin A-like lectins/glucanases"/>
    <property type="match status" value="1"/>
</dbReference>
<evidence type="ECO:0000256" key="1">
    <source>
        <dbReference type="SAM" id="Coils"/>
    </source>
</evidence>
<keyword evidence="4" id="KW-1185">Reference proteome</keyword>
<dbReference type="PANTHER" id="PTHR12864">
    <property type="entry name" value="RAN BINDING PROTEIN 9-RELATED"/>
    <property type="match status" value="1"/>
</dbReference>
<evidence type="ECO:0000259" key="3">
    <source>
        <dbReference type="PROSITE" id="PS50188"/>
    </source>
</evidence>
<dbReference type="Proteomes" id="UP000887572">
    <property type="component" value="Unplaced"/>
</dbReference>
<dbReference type="Pfam" id="PF00622">
    <property type="entry name" value="SPRY"/>
    <property type="match status" value="1"/>
</dbReference>
<keyword evidence="2" id="KW-1133">Transmembrane helix</keyword>
<evidence type="ECO:0000313" key="4">
    <source>
        <dbReference type="Proteomes" id="UP000887572"/>
    </source>
</evidence>
<feature type="transmembrane region" description="Helical" evidence="2">
    <location>
        <begin position="64"/>
        <end position="83"/>
    </location>
</feature>
<dbReference type="InterPro" id="IPR044736">
    <property type="entry name" value="Gid1/RanBPM/SPLA_SPRY"/>
</dbReference>
<protein>
    <submittedName>
        <fullName evidence="5">B30.2/SPRY domain-containing protein</fullName>
    </submittedName>
</protein>
<feature type="domain" description="B30.2/SPRY" evidence="3">
    <location>
        <begin position="204"/>
        <end position="396"/>
    </location>
</feature>
<dbReference type="AlphaFoldDB" id="A0A914HNF7"/>
<dbReference type="InterPro" id="IPR003877">
    <property type="entry name" value="SPRY_dom"/>
</dbReference>
<dbReference type="Gene3D" id="2.60.120.920">
    <property type="match status" value="1"/>
</dbReference>
<sequence>MPALINGGHITADPENCATFSNLDSSGEVRLFSEQHRNRLEMNGKIGNFFSILNPIKWLRCDPFQIVGSIIIFIFIIYAIHGLNGQKKNGLKMNEQQKEMREMNESLKSGQAMVVAKLEEYQNKQHHDTDALIEAQKKNEQLNDLLGQFVEEQKETNRMLRNQMDELGNSSKELQKGMNQLKNELIAKMEQYQKEQQQNTGDLQKTVAVLNDTTNGKSLIRQQNRWDSAACHENITLSEPDRLIVQYNAGKYYAGDDRSVLAERPIPKGNSGIFYFEVKILEYAYGSSIGLAPKQMPLGHWVGRYEGTYAYDYEGSFWVHAHAFDGKQPPEFGAGDVIGCGVNLATRQLIYTKNGQRLDTAHLFVDSDADLSDLFPCVTMSHPGDKIEANFGPNFKFKIADGI</sequence>
<dbReference type="InterPro" id="IPR043136">
    <property type="entry name" value="B30.2/SPRY_sf"/>
</dbReference>
<name>A0A914HNF7_GLORO</name>